<keyword evidence="7" id="KW-0173">Coenzyme A biosynthesis</keyword>
<dbReference type="STRING" id="1198029.A0A1U7LWA9"/>
<protein>
    <submittedName>
        <fullName evidence="9">Dephospho-CoA kinase CAB5</fullName>
    </submittedName>
</protein>
<dbReference type="PANTHER" id="PTHR10695">
    <property type="entry name" value="DEPHOSPHO-COA KINASE-RELATED"/>
    <property type="match status" value="1"/>
</dbReference>
<evidence type="ECO:0000256" key="6">
    <source>
        <dbReference type="ARBA" id="ARBA00022840"/>
    </source>
</evidence>
<dbReference type="SUPFAM" id="SSF52540">
    <property type="entry name" value="P-loop containing nucleoside triphosphate hydrolases"/>
    <property type="match status" value="1"/>
</dbReference>
<dbReference type="Pfam" id="PF01121">
    <property type="entry name" value="CoaE"/>
    <property type="match status" value="1"/>
</dbReference>
<evidence type="ECO:0000256" key="2">
    <source>
        <dbReference type="ARBA" id="ARBA00022490"/>
    </source>
</evidence>
<accession>A0A1U7LWA9</accession>
<dbReference type="GO" id="GO:0005524">
    <property type="term" value="F:ATP binding"/>
    <property type="evidence" value="ECO:0007669"/>
    <property type="project" value="UniProtKB-KW"/>
</dbReference>
<feature type="non-terminal residue" evidence="9">
    <location>
        <position position="243"/>
    </location>
</feature>
<dbReference type="GO" id="GO:0004140">
    <property type="term" value="F:dephospho-CoA kinase activity"/>
    <property type="evidence" value="ECO:0007669"/>
    <property type="project" value="InterPro"/>
</dbReference>
<feature type="transmembrane region" description="Helical" evidence="8">
    <location>
        <begin position="205"/>
        <end position="224"/>
    </location>
</feature>
<dbReference type="EMBL" id="LXFE01000146">
    <property type="protein sequence ID" value="OLL26791.1"/>
    <property type="molecule type" value="Genomic_DNA"/>
</dbReference>
<dbReference type="PROSITE" id="PS51219">
    <property type="entry name" value="DPCK"/>
    <property type="match status" value="1"/>
</dbReference>
<name>A0A1U7LWA9_NEOID</name>
<proteinExistence type="inferred from homology"/>
<keyword evidence="4" id="KW-0547">Nucleotide-binding</keyword>
<evidence type="ECO:0000256" key="4">
    <source>
        <dbReference type="ARBA" id="ARBA00022741"/>
    </source>
</evidence>
<comment type="caution">
    <text evidence="9">The sequence shown here is derived from an EMBL/GenBank/DDBJ whole genome shotgun (WGS) entry which is preliminary data.</text>
</comment>
<dbReference type="InterPro" id="IPR001977">
    <property type="entry name" value="Depp_CoAkinase"/>
</dbReference>
<dbReference type="HAMAP" id="MF_00376">
    <property type="entry name" value="Dephospho_CoA_kinase"/>
    <property type="match status" value="1"/>
</dbReference>
<gene>
    <name evidence="9" type="ORF">NEOLI_002047</name>
</gene>
<evidence type="ECO:0000256" key="8">
    <source>
        <dbReference type="SAM" id="Phobius"/>
    </source>
</evidence>
<organism evidence="9 10">
    <name type="scientific">Neolecta irregularis (strain DAH-3)</name>
    <dbReference type="NCBI Taxonomy" id="1198029"/>
    <lineage>
        <taxon>Eukaryota</taxon>
        <taxon>Fungi</taxon>
        <taxon>Dikarya</taxon>
        <taxon>Ascomycota</taxon>
        <taxon>Taphrinomycotina</taxon>
        <taxon>Neolectales</taxon>
        <taxon>Neolectaceae</taxon>
        <taxon>Neolecta</taxon>
    </lineage>
</organism>
<dbReference type="GO" id="GO:0015937">
    <property type="term" value="P:coenzyme A biosynthetic process"/>
    <property type="evidence" value="ECO:0007669"/>
    <property type="project" value="UniProtKB-KW"/>
</dbReference>
<keyword evidence="10" id="KW-1185">Reference proteome</keyword>
<dbReference type="PANTHER" id="PTHR10695:SF46">
    <property type="entry name" value="BIFUNCTIONAL COENZYME A SYNTHASE-RELATED"/>
    <property type="match status" value="1"/>
</dbReference>
<dbReference type="NCBIfam" id="TIGR00152">
    <property type="entry name" value="dephospho-CoA kinase"/>
    <property type="match status" value="1"/>
</dbReference>
<dbReference type="FunFam" id="3.40.50.300:FF:000991">
    <property type="entry name" value="Dephospho-CoA kinase"/>
    <property type="match status" value="1"/>
</dbReference>
<evidence type="ECO:0000256" key="3">
    <source>
        <dbReference type="ARBA" id="ARBA00022679"/>
    </source>
</evidence>
<evidence type="ECO:0000313" key="10">
    <source>
        <dbReference type="Proteomes" id="UP000186594"/>
    </source>
</evidence>
<keyword evidence="8" id="KW-0472">Membrane</keyword>
<sequence length="243" mass="27577">MLIVGLTGSIATGKSTVSSLLSKNHQIPVIDADVLAREVVQPGKPAYQKIVKHFGSSILLQDGQIDRPALGRIVFSNAKERKVLNEITHPAVAKEIAWMCFGYWIRCERIIVLDIPLLLEGPLWMFCGLVVVVGCRPETQIGRLRHRDSQLSQEEAEQRIKSQMSITEKCLLGDSVIWNEVPVKELELEIEKWVCRIRPSRLCTMITWSPFGIFWGAIIVGWRWTKRLMKFNQSTVPIKGNFV</sequence>
<dbReference type="OrthoDB" id="247245at2759"/>
<dbReference type="Proteomes" id="UP000186594">
    <property type="component" value="Unassembled WGS sequence"/>
</dbReference>
<dbReference type="OMA" id="CQMDIEQ"/>
<evidence type="ECO:0000313" key="9">
    <source>
        <dbReference type="EMBL" id="OLL26791.1"/>
    </source>
</evidence>
<dbReference type="CDD" id="cd02022">
    <property type="entry name" value="DPCK"/>
    <property type="match status" value="1"/>
</dbReference>
<evidence type="ECO:0000256" key="7">
    <source>
        <dbReference type="ARBA" id="ARBA00022993"/>
    </source>
</evidence>
<dbReference type="Gene3D" id="3.40.50.300">
    <property type="entry name" value="P-loop containing nucleotide triphosphate hydrolases"/>
    <property type="match status" value="1"/>
</dbReference>
<keyword evidence="8" id="KW-1133">Transmembrane helix</keyword>
<keyword evidence="2" id="KW-0963">Cytoplasm</keyword>
<keyword evidence="5 9" id="KW-0418">Kinase</keyword>
<dbReference type="AlphaFoldDB" id="A0A1U7LWA9"/>
<keyword evidence="3" id="KW-0808">Transferase</keyword>
<keyword evidence="6" id="KW-0067">ATP-binding</keyword>
<evidence type="ECO:0000256" key="1">
    <source>
        <dbReference type="ARBA" id="ARBA00009018"/>
    </source>
</evidence>
<keyword evidence="8" id="KW-0812">Transmembrane</keyword>
<comment type="similarity">
    <text evidence="1">Belongs to the CoaE family.</text>
</comment>
<evidence type="ECO:0000256" key="5">
    <source>
        <dbReference type="ARBA" id="ARBA00022777"/>
    </source>
</evidence>
<dbReference type="InterPro" id="IPR027417">
    <property type="entry name" value="P-loop_NTPase"/>
</dbReference>
<reference evidence="9 10" key="1">
    <citation type="submission" date="2016-04" db="EMBL/GenBank/DDBJ databases">
        <title>Evolutionary innovation and constraint leading to complex multicellularity in the Ascomycota.</title>
        <authorList>
            <person name="Cisse O."/>
            <person name="Nguyen A."/>
            <person name="Hewitt D.A."/>
            <person name="Jedd G."/>
            <person name="Stajich J.E."/>
        </authorList>
    </citation>
    <scope>NUCLEOTIDE SEQUENCE [LARGE SCALE GENOMIC DNA]</scope>
    <source>
        <strain evidence="9 10">DAH-3</strain>
    </source>
</reference>